<comment type="caution">
    <text evidence="5">The sequence shown here is derived from an EMBL/GenBank/DDBJ whole genome shotgun (WGS) entry which is preliminary data.</text>
</comment>
<dbReference type="EMBL" id="JAERRB010000013">
    <property type="protein sequence ID" value="MBL0744965.1"/>
    <property type="molecule type" value="Genomic_DNA"/>
</dbReference>
<evidence type="ECO:0000256" key="1">
    <source>
        <dbReference type="ARBA" id="ARBA00010884"/>
    </source>
</evidence>
<sequence length="291" mass="33115">MLRKVDDIAYTRERIATPDNDFIDLDWLKQDRRDLVIISHGLEGNSHRAYVKGMARAVFAQGVDVVAWNFRGCSEEMNRLLRFYHSGATEDLECVVQHALTKGYQNISLIGFSLGGNLTLKYMGERHAHAELRKAVALSVPLHLHSSCLRISQRSNWIYNHRFLTNLKAKVMRKAAAMPGLDVQGIDSIKTLMAFDDRYTAPLHGFAGALDYYTRCSSLYFLEAINLPTLVVNAQNDPFLSEACYPTALLKDHRYVTFEQPVYGGHVGFTQFHKNGLYWSEERALSFLFSE</sequence>
<keyword evidence="3 5" id="KW-0378">Hydrolase</keyword>
<gene>
    <name evidence="5" type="ORF">JI741_27285</name>
</gene>
<dbReference type="InterPro" id="IPR000952">
    <property type="entry name" value="AB_hydrolase_4_CS"/>
</dbReference>
<dbReference type="InterPro" id="IPR029058">
    <property type="entry name" value="AB_hydrolase_fold"/>
</dbReference>
<dbReference type="GO" id="GO:0016787">
    <property type="term" value="F:hydrolase activity"/>
    <property type="evidence" value="ECO:0007669"/>
    <property type="project" value="UniProtKB-KW"/>
</dbReference>
<organism evidence="5 6">
    <name type="scientific">Chryseolinea lacunae</name>
    <dbReference type="NCBI Taxonomy" id="2801331"/>
    <lineage>
        <taxon>Bacteria</taxon>
        <taxon>Pseudomonadati</taxon>
        <taxon>Bacteroidota</taxon>
        <taxon>Cytophagia</taxon>
        <taxon>Cytophagales</taxon>
        <taxon>Fulvivirgaceae</taxon>
        <taxon>Chryseolinea</taxon>
    </lineage>
</organism>
<dbReference type="InterPro" id="IPR000073">
    <property type="entry name" value="AB_hydrolase_1"/>
</dbReference>
<dbReference type="Pfam" id="PF00561">
    <property type="entry name" value="Abhydrolase_1"/>
    <property type="match status" value="1"/>
</dbReference>
<accession>A0ABS1L045</accession>
<dbReference type="Gene3D" id="3.40.50.1820">
    <property type="entry name" value="alpha/beta hydrolase"/>
    <property type="match status" value="1"/>
</dbReference>
<proteinExistence type="inferred from homology"/>
<feature type="domain" description="AB hydrolase-1" evidence="4">
    <location>
        <begin position="35"/>
        <end position="256"/>
    </location>
</feature>
<dbReference type="PANTHER" id="PTHR10794">
    <property type="entry name" value="ABHYDROLASE DOMAIN-CONTAINING PROTEIN"/>
    <property type="match status" value="1"/>
</dbReference>
<keyword evidence="6" id="KW-1185">Reference proteome</keyword>
<dbReference type="InterPro" id="IPR012020">
    <property type="entry name" value="ABHD4"/>
</dbReference>
<evidence type="ECO:0000313" key="6">
    <source>
        <dbReference type="Proteomes" id="UP000613030"/>
    </source>
</evidence>
<name>A0ABS1L045_9BACT</name>
<evidence type="ECO:0000256" key="2">
    <source>
        <dbReference type="ARBA" id="ARBA00022487"/>
    </source>
</evidence>
<evidence type="ECO:0000259" key="4">
    <source>
        <dbReference type="Pfam" id="PF00561"/>
    </source>
</evidence>
<dbReference type="PANTHER" id="PTHR10794:SF94">
    <property type="entry name" value="ESTERASE YHET-RELATED"/>
    <property type="match status" value="1"/>
</dbReference>
<comment type="similarity">
    <text evidence="1">Belongs to the AB hydrolase superfamily. AB hydrolase 4 family.</text>
</comment>
<dbReference type="PIRSF" id="PIRSF005211">
    <property type="entry name" value="Ab_hydro_YheT"/>
    <property type="match status" value="1"/>
</dbReference>
<dbReference type="SUPFAM" id="SSF53474">
    <property type="entry name" value="alpha/beta-Hydrolases"/>
    <property type="match status" value="1"/>
</dbReference>
<dbReference type="PROSITE" id="PS01133">
    <property type="entry name" value="UPF0017"/>
    <property type="match status" value="1"/>
</dbReference>
<reference evidence="5 6" key="1">
    <citation type="submission" date="2021-01" db="EMBL/GenBank/DDBJ databases">
        <title>Chryseolinea sp. Jin1 Genome sequencing and assembly.</title>
        <authorList>
            <person name="Kim I."/>
        </authorList>
    </citation>
    <scope>NUCLEOTIDE SEQUENCE [LARGE SCALE GENOMIC DNA]</scope>
    <source>
        <strain evidence="5 6">Jin1</strain>
    </source>
</reference>
<keyword evidence="2" id="KW-0719">Serine esterase</keyword>
<dbReference type="Proteomes" id="UP000613030">
    <property type="component" value="Unassembled WGS sequence"/>
</dbReference>
<evidence type="ECO:0000313" key="5">
    <source>
        <dbReference type="EMBL" id="MBL0744965.1"/>
    </source>
</evidence>
<protein>
    <submittedName>
        <fullName evidence="5">Alpha/beta fold hydrolase</fullName>
    </submittedName>
</protein>
<evidence type="ECO:0000256" key="3">
    <source>
        <dbReference type="ARBA" id="ARBA00022801"/>
    </source>
</evidence>
<dbReference type="InterPro" id="IPR050960">
    <property type="entry name" value="AB_hydrolase_4_sf"/>
</dbReference>